<comment type="subunit">
    <text evidence="20">Isoform MOCS1A and isoform MOCS1B probably form a heterooligomer.</text>
</comment>
<evidence type="ECO:0000256" key="16">
    <source>
        <dbReference type="ARBA" id="ARBA00023150"/>
    </source>
</evidence>
<accession>A0A0K8R4Z9</accession>
<comment type="catalytic activity">
    <reaction evidence="18">
        <text>GTP + AH2 + S-adenosyl-L-methionine = (8S)-3',8-cyclo-7,8-dihydroguanosine 5'-triphosphate + 5'-deoxyadenosine + L-methionine + A + H(+)</text>
        <dbReference type="Rhea" id="RHEA:49576"/>
        <dbReference type="ChEBI" id="CHEBI:13193"/>
        <dbReference type="ChEBI" id="CHEBI:15378"/>
        <dbReference type="ChEBI" id="CHEBI:17319"/>
        <dbReference type="ChEBI" id="CHEBI:17499"/>
        <dbReference type="ChEBI" id="CHEBI:37565"/>
        <dbReference type="ChEBI" id="CHEBI:57844"/>
        <dbReference type="ChEBI" id="CHEBI:59789"/>
        <dbReference type="ChEBI" id="CHEBI:131766"/>
        <dbReference type="EC" id="4.1.99.22"/>
    </reaction>
</comment>
<evidence type="ECO:0000256" key="1">
    <source>
        <dbReference type="ARBA" id="ARBA00001637"/>
    </source>
</evidence>
<dbReference type="SUPFAM" id="SSF102114">
    <property type="entry name" value="Radical SAM enzymes"/>
    <property type="match status" value="1"/>
</dbReference>
<dbReference type="SFLD" id="SFLDG01386">
    <property type="entry name" value="main_SPASM_domain-containing"/>
    <property type="match status" value="1"/>
</dbReference>
<evidence type="ECO:0000256" key="2">
    <source>
        <dbReference type="ARBA" id="ARBA00001966"/>
    </source>
</evidence>
<dbReference type="Pfam" id="PF06463">
    <property type="entry name" value="Mob_synth_C"/>
    <property type="match status" value="1"/>
</dbReference>
<evidence type="ECO:0000256" key="7">
    <source>
        <dbReference type="ARBA" id="ARBA00012575"/>
    </source>
</evidence>
<evidence type="ECO:0000256" key="19">
    <source>
        <dbReference type="ARBA" id="ARBA00054222"/>
    </source>
</evidence>
<keyword evidence="14" id="KW-0411">Iron-sulfur</keyword>
<keyword evidence="13" id="KW-0408">Iron</keyword>
<evidence type="ECO:0000256" key="5">
    <source>
        <dbReference type="ARBA" id="ARBA00009862"/>
    </source>
</evidence>
<evidence type="ECO:0000256" key="4">
    <source>
        <dbReference type="ARBA" id="ARBA00008484"/>
    </source>
</evidence>
<reference evidence="22" key="1">
    <citation type="submission" date="2012-12" db="EMBL/GenBank/DDBJ databases">
        <title>Identification and characterization of a phenylalanine ammonia-lyase gene family in Isatis indigotica Fort.</title>
        <authorList>
            <person name="Liu Q."/>
            <person name="Chen J."/>
            <person name="Zhou X."/>
            <person name="Di P."/>
            <person name="Xiao Y."/>
            <person name="Xuan H."/>
            <person name="Zhang L."/>
            <person name="Chen W."/>
        </authorList>
    </citation>
    <scope>NUCLEOTIDE SEQUENCE</scope>
    <source>
        <tissue evidence="22">Salivary gland</tissue>
    </source>
</reference>
<keyword evidence="17" id="KW-0456">Lyase</keyword>
<evidence type="ECO:0000256" key="15">
    <source>
        <dbReference type="ARBA" id="ARBA00023134"/>
    </source>
</evidence>
<evidence type="ECO:0000256" key="12">
    <source>
        <dbReference type="ARBA" id="ARBA00022741"/>
    </source>
</evidence>
<keyword evidence="9" id="KW-0004">4Fe-4S</keyword>
<evidence type="ECO:0000256" key="17">
    <source>
        <dbReference type="ARBA" id="ARBA00023239"/>
    </source>
</evidence>
<evidence type="ECO:0000256" key="6">
    <source>
        <dbReference type="ARBA" id="ARBA00012167"/>
    </source>
</evidence>
<dbReference type="InterPro" id="IPR040064">
    <property type="entry name" value="MoaA-like"/>
</dbReference>
<dbReference type="PROSITE" id="PS01305">
    <property type="entry name" value="MOAA_NIFB_PQQE"/>
    <property type="match status" value="1"/>
</dbReference>
<dbReference type="SFLD" id="SFLDG01383">
    <property type="entry name" value="cyclic_pyranopterin_phosphate"/>
    <property type="match status" value="1"/>
</dbReference>
<dbReference type="FunFam" id="3.20.20.70:FF:000117">
    <property type="entry name" value="molybdenum cofactor biosynthesis protein 1"/>
    <property type="match status" value="1"/>
</dbReference>
<evidence type="ECO:0000256" key="9">
    <source>
        <dbReference type="ARBA" id="ARBA00022485"/>
    </source>
</evidence>
<comment type="cofactor">
    <cofactor evidence="2">
        <name>[4Fe-4S] cluster</name>
        <dbReference type="ChEBI" id="CHEBI:49883"/>
    </cofactor>
</comment>
<sequence length="380" mass="42645">MLGVCARSAGSLTAAVFGKEFLPLSWPLVRCRNLQSAAPQELIQPANSHDEPAKVLTDSFGRKHSYLRISLTEKCNLRCVYCMPEEGVPLTPNEKLLSSDEIVHLANLFATFGVKKVRLTGGEPLVRKDTLDIVEKLSQIPQLETLGMTTNGLVLSRKLPDLKKAGLTHLNISLDTMVPAKFEFLARRKGWQVVRKSIDQALEMGFQSLKINCVVMKGINEDELVDFVRLTELNDLEIRFIEYMPFDGNKWSTKKLVSFEDMLSIIKKELPDLERCQDEPNHTSKIFRVPGWMGRVGFITSMTEHFCGTCNRLRITADGNLKVCLFGNHEVSLRDALRSKVSSDELLSIIGSAVMRKKFKHAGIEELSTLKNRPMILIGG</sequence>
<dbReference type="PANTHER" id="PTHR22960:SF0">
    <property type="entry name" value="MOLYBDENUM COFACTOR BIOSYNTHESIS PROTEIN 1"/>
    <property type="match status" value="1"/>
</dbReference>
<evidence type="ECO:0000256" key="20">
    <source>
        <dbReference type="ARBA" id="ARBA00063038"/>
    </source>
</evidence>
<dbReference type="PANTHER" id="PTHR22960">
    <property type="entry name" value="MOLYBDOPTERIN COFACTOR SYNTHESIS PROTEIN A"/>
    <property type="match status" value="1"/>
</dbReference>
<evidence type="ECO:0000256" key="10">
    <source>
        <dbReference type="ARBA" id="ARBA00022691"/>
    </source>
</evidence>
<keyword evidence="10" id="KW-0949">S-adenosyl-L-methionine</keyword>
<dbReference type="Gene3D" id="3.20.20.70">
    <property type="entry name" value="Aldolase class I"/>
    <property type="match status" value="1"/>
</dbReference>
<dbReference type="GO" id="GO:0061799">
    <property type="term" value="F:cyclic pyranopterin monophosphate synthase activity"/>
    <property type="evidence" value="ECO:0007669"/>
    <property type="project" value="UniProtKB-EC"/>
</dbReference>
<organism evidence="22">
    <name type="scientific">Ixodes ricinus</name>
    <name type="common">Common tick</name>
    <name type="synonym">Acarus ricinus</name>
    <dbReference type="NCBI Taxonomy" id="34613"/>
    <lineage>
        <taxon>Eukaryota</taxon>
        <taxon>Metazoa</taxon>
        <taxon>Ecdysozoa</taxon>
        <taxon>Arthropoda</taxon>
        <taxon>Chelicerata</taxon>
        <taxon>Arachnida</taxon>
        <taxon>Acari</taxon>
        <taxon>Parasitiformes</taxon>
        <taxon>Ixodida</taxon>
        <taxon>Ixodoidea</taxon>
        <taxon>Ixodidae</taxon>
        <taxon>Ixodinae</taxon>
        <taxon>Ixodes</taxon>
    </lineage>
</organism>
<dbReference type="SFLD" id="SFLDG01067">
    <property type="entry name" value="SPASM/twitch_domain_containing"/>
    <property type="match status" value="1"/>
</dbReference>
<dbReference type="InterPro" id="IPR058240">
    <property type="entry name" value="rSAM_sf"/>
</dbReference>
<keyword evidence="12" id="KW-0547">Nucleotide-binding</keyword>
<dbReference type="InterPro" id="IPR000385">
    <property type="entry name" value="MoaA_NifB_PqqE_Fe-S-bd_CS"/>
</dbReference>
<dbReference type="CDD" id="cd01335">
    <property type="entry name" value="Radical_SAM"/>
    <property type="match status" value="1"/>
</dbReference>
<dbReference type="Pfam" id="PF04055">
    <property type="entry name" value="Radical_SAM"/>
    <property type="match status" value="1"/>
</dbReference>
<dbReference type="PROSITE" id="PS51918">
    <property type="entry name" value="RADICAL_SAM"/>
    <property type="match status" value="1"/>
</dbReference>
<dbReference type="CDD" id="cd21117">
    <property type="entry name" value="Twitch_MoaA"/>
    <property type="match status" value="1"/>
</dbReference>
<dbReference type="InterPro" id="IPR010505">
    <property type="entry name" value="MoaA_twitch"/>
</dbReference>
<proteinExistence type="evidence at transcript level"/>
<evidence type="ECO:0000256" key="18">
    <source>
        <dbReference type="ARBA" id="ARBA00048697"/>
    </source>
</evidence>
<dbReference type="GO" id="GO:0046872">
    <property type="term" value="F:metal ion binding"/>
    <property type="evidence" value="ECO:0007669"/>
    <property type="project" value="UniProtKB-KW"/>
</dbReference>
<dbReference type="HAMAP" id="MF_01225_B">
    <property type="entry name" value="MoaA_B"/>
    <property type="match status" value="1"/>
</dbReference>
<protein>
    <recommendedName>
        <fullName evidence="8">Molybdenum cofactor biosynthesis protein 1</fullName>
        <ecNumber evidence="6">4.1.99.22</ecNumber>
        <ecNumber evidence="7">4.6.1.17</ecNumber>
    </recommendedName>
</protein>
<dbReference type="UniPathway" id="UPA00344"/>
<dbReference type="InterPro" id="IPR006638">
    <property type="entry name" value="Elp3/MiaA/NifB-like_rSAM"/>
</dbReference>
<evidence type="ECO:0000256" key="8">
    <source>
        <dbReference type="ARBA" id="ARBA00015273"/>
    </source>
</evidence>
<keyword evidence="16" id="KW-0501">Molybdenum cofactor biosynthesis</keyword>
<evidence type="ECO:0000256" key="11">
    <source>
        <dbReference type="ARBA" id="ARBA00022723"/>
    </source>
</evidence>
<dbReference type="GO" id="GO:0051539">
    <property type="term" value="F:4 iron, 4 sulfur cluster binding"/>
    <property type="evidence" value="ECO:0007669"/>
    <property type="project" value="UniProtKB-KW"/>
</dbReference>
<evidence type="ECO:0000313" key="22">
    <source>
        <dbReference type="EMBL" id="JAA66225.1"/>
    </source>
</evidence>
<dbReference type="InterPro" id="IPR050105">
    <property type="entry name" value="MoCo_biosynth_MoaA/MoaC"/>
</dbReference>
<comment type="function">
    <text evidence="19">Isoform MOCS1A and isoform MOCS1B probably form a complex that catalyzes the conversion of 5'-GTP to cyclic pyranopterin monophosphate (cPMP). MOCS1A catalyzes the cyclization of GTP to (8S)-3',8-cyclo-7,8-dihydroguanosine 5'-triphosphate and MOCS1B catalyzes the subsequent conversion of (8S)-3',8-cyclo-7,8-dihydroguanosine 5'-triphosphate to cPMP.</text>
</comment>
<comment type="similarity">
    <text evidence="4">In the C-terminal section; belongs to the MoaC family.</text>
</comment>
<dbReference type="EMBL" id="GADI01007583">
    <property type="protein sequence ID" value="JAA66225.1"/>
    <property type="molecule type" value="mRNA"/>
</dbReference>
<comment type="similarity">
    <text evidence="5">In the N-terminal section; belongs to the radical SAM superfamily. MoaA family.</text>
</comment>
<dbReference type="InterPro" id="IPR013483">
    <property type="entry name" value="MoaA"/>
</dbReference>
<name>A0A0K8R4Z9_IXORI</name>
<keyword evidence="11" id="KW-0479">Metal-binding</keyword>
<dbReference type="SFLD" id="SFLDS00029">
    <property type="entry name" value="Radical_SAM"/>
    <property type="match status" value="1"/>
</dbReference>
<evidence type="ECO:0000256" key="14">
    <source>
        <dbReference type="ARBA" id="ARBA00023014"/>
    </source>
</evidence>
<feature type="domain" description="Radical SAM core" evidence="21">
    <location>
        <begin position="59"/>
        <end position="280"/>
    </location>
</feature>
<dbReference type="InterPro" id="IPR013785">
    <property type="entry name" value="Aldolase_TIM"/>
</dbReference>
<dbReference type="EC" id="4.6.1.17" evidence="7"/>
<dbReference type="GO" id="GO:0006777">
    <property type="term" value="P:Mo-molybdopterin cofactor biosynthetic process"/>
    <property type="evidence" value="ECO:0007669"/>
    <property type="project" value="UniProtKB-KW"/>
</dbReference>
<dbReference type="GO" id="GO:0005525">
    <property type="term" value="F:GTP binding"/>
    <property type="evidence" value="ECO:0007669"/>
    <property type="project" value="UniProtKB-KW"/>
</dbReference>
<evidence type="ECO:0000259" key="21">
    <source>
        <dbReference type="PROSITE" id="PS51918"/>
    </source>
</evidence>
<dbReference type="GO" id="GO:0061798">
    <property type="term" value="F:GTP 3',8'-cyclase activity"/>
    <property type="evidence" value="ECO:0007669"/>
    <property type="project" value="UniProtKB-EC"/>
</dbReference>
<evidence type="ECO:0000256" key="13">
    <source>
        <dbReference type="ARBA" id="ARBA00023004"/>
    </source>
</evidence>
<dbReference type="NCBIfam" id="TIGR02666">
    <property type="entry name" value="moaA"/>
    <property type="match status" value="1"/>
</dbReference>
<dbReference type="EC" id="4.1.99.22" evidence="6"/>
<comment type="pathway">
    <text evidence="3">Cofactor biosynthesis; molybdopterin biosynthesis.</text>
</comment>
<dbReference type="SMART" id="SM00729">
    <property type="entry name" value="Elp3"/>
    <property type="match status" value="1"/>
</dbReference>
<dbReference type="InterPro" id="IPR007197">
    <property type="entry name" value="rSAM"/>
</dbReference>
<keyword evidence="15" id="KW-0342">GTP-binding</keyword>
<dbReference type="AlphaFoldDB" id="A0A0K8R4Z9"/>
<evidence type="ECO:0000256" key="3">
    <source>
        <dbReference type="ARBA" id="ARBA00005046"/>
    </source>
</evidence>
<comment type="catalytic activity">
    <reaction evidence="1">
        <text>(8S)-3',8-cyclo-7,8-dihydroguanosine 5'-triphosphate = cyclic pyranopterin phosphate + diphosphate</text>
        <dbReference type="Rhea" id="RHEA:49580"/>
        <dbReference type="ChEBI" id="CHEBI:33019"/>
        <dbReference type="ChEBI" id="CHEBI:59648"/>
        <dbReference type="ChEBI" id="CHEBI:131766"/>
        <dbReference type="EC" id="4.6.1.17"/>
    </reaction>
</comment>